<keyword evidence="1" id="KW-1133">Transmembrane helix</keyword>
<dbReference type="Proteomes" id="UP001056093">
    <property type="component" value="Chromosome"/>
</dbReference>
<evidence type="ECO:0000313" key="2">
    <source>
        <dbReference type="EMBL" id="USS91876.1"/>
    </source>
</evidence>
<proteinExistence type="predicted"/>
<evidence type="ECO:0000313" key="3">
    <source>
        <dbReference type="Proteomes" id="UP001056093"/>
    </source>
</evidence>
<name>A0ABY5C3I4_9LACO</name>
<feature type="transmembrane region" description="Helical" evidence="1">
    <location>
        <begin position="47"/>
        <end position="63"/>
    </location>
</feature>
<gene>
    <name evidence="2" type="ORF">M3M36_06085</name>
</gene>
<keyword evidence="1" id="KW-0812">Transmembrane</keyword>
<keyword evidence="1" id="KW-0472">Membrane</keyword>
<dbReference type="EMBL" id="CP097122">
    <property type="protein sequence ID" value="USS91876.1"/>
    <property type="molecule type" value="Genomic_DNA"/>
</dbReference>
<keyword evidence="3" id="KW-1185">Reference proteome</keyword>
<protein>
    <recommendedName>
        <fullName evidence="4">DUF4131 domain-containing protein</fullName>
    </recommendedName>
</protein>
<feature type="transmembrane region" description="Helical" evidence="1">
    <location>
        <begin position="12"/>
        <end position="41"/>
    </location>
</feature>
<reference evidence="2" key="1">
    <citation type="submission" date="2022-05" db="EMBL/GenBank/DDBJ databases">
        <authorList>
            <person name="Oliphant S.A."/>
            <person name="Watson-Haigh N.S."/>
            <person name="Sumby K.M."/>
            <person name="Gardner J.M."/>
            <person name="Jiranek V."/>
        </authorList>
    </citation>
    <scope>NUCLEOTIDE SEQUENCE</scope>
    <source>
        <strain evidence="2">KI3_B9</strain>
    </source>
</reference>
<accession>A0ABY5C3I4</accession>
<organism evidence="2 3">
    <name type="scientific">Fructobacillus americanaquae</name>
    <dbReference type="NCBI Taxonomy" id="2940302"/>
    <lineage>
        <taxon>Bacteria</taxon>
        <taxon>Bacillati</taxon>
        <taxon>Bacillota</taxon>
        <taxon>Bacilli</taxon>
        <taxon>Lactobacillales</taxon>
        <taxon>Lactobacillaceae</taxon>
        <taxon>Fructobacillus</taxon>
    </lineage>
</organism>
<evidence type="ECO:0008006" key="4">
    <source>
        <dbReference type="Google" id="ProtNLM"/>
    </source>
</evidence>
<evidence type="ECO:0000256" key="1">
    <source>
        <dbReference type="SAM" id="Phobius"/>
    </source>
</evidence>
<sequence>MRLQATLKAAWLVGALSLFVYRSNLLTICLALLFTLLALFTVRGRDFLIVFVLSLAFLLYFLIDQKTLDRQANLPDKKGQSFAILAYPEEQTTNSEGRVADIGRLKSSGDRVYYYYQAHNPENLKRFRSMA</sequence>
<dbReference type="RefSeq" id="WP_252773689.1">
    <property type="nucleotide sequence ID" value="NZ_CP097122.1"/>
</dbReference>